<evidence type="ECO:0000313" key="3">
    <source>
        <dbReference type="Proteomes" id="UP000030744"/>
    </source>
</evidence>
<dbReference type="Proteomes" id="UP000030744">
    <property type="component" value="Unassembled WGS sequence"/>
</dbReference>
<feature type="region of interest" description="Disordered" evidence="1">
    <location>
        <begin position="1"/>
        <end position="55"/>
    </location>
</feature>
<dbReference type="VEuPathDB" id="ToxoDB:EMH_0056260"/>
<dbReference type="GeneID" id="60404110"/>
<feature type="compositionally biased region" description="Polar residues" evidence="1">
    <location>
        <begin position="1"/>
        <end position="10"/>
    </location>
</feature>
<dbReference type="OrthoDB" id="420410at2759"/>
<sequence>MGSSQSTKSAEASEEQRIKCGSVSDDTKPALSTSGSADEETGFTNFVSSEGTSEEYETRISPQKLTWSDQQHSRHSAILIFDLDDTLIPTEWIRSTFAAEKHKYATNEEVYQAIKEELERLTSNKLTPSILGTLKRAKKWSETVVIVTNARSVRWLSAMKSLFPEVVQLLHDENIPIIRSCPTGEEPSIHEAPAYFSYWMNAKKTKFLEVIRQHFQVNCISPRRTVDLISIGDNDFEEYAALRAAHELPTVRLAKVVKCRSGLEPQSFLHREKENSVTPICHKSQMEFGEARPVALPTPIFLPSLGVTHLGSFRLAFR</sequence>
<dbReference type="Gene3D" id="3.40.50.1000">
    <property type="entry name" value="HAD superfamily/HAD-like"/>
    <property type="match status" value="1"/>
</dbReference>
<dbReference type="AlphaFoldDB" id="U6KGW6"/>
<dbReference type="InterPro" id="IPR036412">
    <property type="entry name" value="HAD-like_sf"/>
</dbReference>
<name>U6KGW6_9EIME</name>
<evidence type="ECO:0000256" key="1">
    <source>
        <dbReference type="SAM" id="MobiDB-lite"/>
    </source>
</evidence>
<dbReference type="SUPFAM" id="SSF56784">
    <property type="entry name" value="HAD-like"/>
    <property type="match status" value="1"/>
</dbReference>
<evidence type="ECO:0000313" key="2">
    <source>
        <dbReference type="EMBL" id="CDJ36021.1"/>
    </source>
</evidence>
<gene>
    <name evidence="2" type="ORF">EMH_0056260</name>
</gene>
<proteinExistence type="predicted"/>
<reference evidence="2" key="1">
    <citation type="submission" date="2013-10" db="EMBL/GenBank/DDBJ databases">
        <title>Genomic analysis of the causative agents of coccidiosis in chickens.</title>
        <authorList>
            <person name="Reid A.J."/>
            <person name="Blake D."/>
            <person name="Billington K."/>
            <person name="Browne H."/>
            <person name="Dunn M."/>
            <person name="Hung S."/>
            <person name="Kawahara F."/>
            <person name="Miranda-Saavedra D."/>
            <person name="Mourier T."/>
            <person name="Nagra H."/>
            <person name="Otto T.D."/>
            <person name="Rawlings N."/>
            <person name="Sanchez A."/>
            <person name="Sanders M."/>
            <person name="Subramaniam C."/>
            <person name="Tay Y."/>
            <person name="Dear P."/>
            <person name="Doerig C."/>
            <person name="Gruber A."/>
            <person name="Parkinson J."/>
            <person name="Shirley M."/>
            <person name="Wan K.L."/>
            <person name="Berriman M."/>
            <person name="Tomley F."/>
            <person name="Pain A."/>
        </authorList>
    </citation>
    <scope>NUCLEOTIDE SEQUENCE [LARGE SCALE GENOMIC DNA]</scope>
    <source>
        <strain evidence="2">Houghton</strain>
    </source>
</reference>
<organism evidence="2 3">
    <name type="scientific">Eimeria mitis</name>
    <dbReference type="NCBI Taxonomy" id="44415"/>
    <lineage>
        <taxon>Eukaryota</taxon>
        <taxon>Sar</taxon>
        <taxon>Alveolata</taxon>
        <taxon>Apicomplexa</taxon>
        <taxon>Conoidasida</taxon>
        <taxon>Coccidia</taxon>
        <taxon>Eucoccidiorida</taxon>
        <taxon>Eimeriorina</taxon>
        <taxon>Eimeriidae</taxon>
        <taxon>Eimeria</taxon>
    </lineage>
</organism>
<accession>U6KGW6</accession>
<dbReference type="InterPro" id="IPR023214">
    <property type="entry name" value="HAD_sf"/>
</dbReference>
<reference evidence="2" key="2">
    <citation type="submission" date="2013-10" db="EMBL/GenBank/DDBJ databases">
        <authorList>
            <person name="Aslett M."/>
        </authorList>
    </citation>
    <scope>NUCLEOTIDE SEQUENCE [LARGE SCALE GENOMIC DNA]</scope>
    <source>
        <strain evidence="2">Houghton</strain>
    </source>
</reference>
<dbReference type="RefSeq" id="XP_037878310.1">
    <property type="nucleotide sequence ID" value="XM_038022456.1"/>
</dbReference>
<dbReference type="PANTHER" id="PTHR38899">
    <property type="entry name" value="DOMAIN OOKINETE PROTEIN, PUTATIVE-RELATED"/>
    <property type="match status" value="1"/>
</dbReference>
<keyword evidence="3" id="KW-1185">Reference proteome</keyword>
<dbReference type="EMBL" id="HG735495">
    <property type="protein sequence ID" value="CDJ36021.1"/>
    <property type="molecule type" value="Genomic_DNA"/>
</dbReference>
<protein>
    <submittedName>
        <fullName evidence="2">Uncharacterized protein</fullName>
    </submittedName>
</protein>
<feature type="compositionally biased region" description="Polar residues" evidence="1">
    <location>
        <begin position="30"/>
        <end position="51"/>
    </location>
</feature>
<dbReference type="PANTHER" id="PTHR38899:SF1">
    <property type="entry name" value="PROTEIN KINASE"/>
    <property type="match status" value="1"/>
</dbReference>